<protein>
    <recommendedName>
        <fullName evidence="3">TPM domain-containing protein</fullName>
    </recommendedName>
</protein>
<feature type="compositionally biased region" description="Gly residues" evidence="1">
    <location>
        <begin position="380"/>
        <end position="394"/>
    </location>
</feature>
<feature type="domain" description="TPM" evidence="3">
    <location>
        <begin position="73"/>
        <end position="198"/>
    </location>
</feature>
<accession>A0A2R8C8A0</accession>
<reference evidence="5" key="1">
    <citation type="submission" date="2018-03" db="EMBL/GenBank/DDBJ databases">
        <authorList>
            <person name="Rodrigo-Torres L."/>
            <person name="Arahal R. D."/>
            <person name="Lucena T."/>
        </authorList>
    </citation>
    <scope>NUCLEOTIDE SEQUENCE [LARGE SCALE GENOMIC DNA]</scope>
    <source>
        <strain evidence="5">CECT 7615</strain>
    </source>
</reference>
<dbReference type="PANTHER" id="PTHR30373">
    <property type="entry name" value="UPF0603 PROTEIN YGCG"/>
    <property type="match status" value="1"/>
</dbReference>
<dbReference type="OrthoDB" id="9810918at2"/>
<evidence type="ECO:0000259" key="3">
    <source>
        <dbReference type="Pfam" id="PF04536"/>
    </source>
</evidence>
<dbReference type="Pfam" id="PF04536">
    <property type="entry name" value="TPM_phosphatase"/>
    <property type="match status" value="1"/>
</dbReference>
<name>A0A2R8C8A0_9RHOB</name>
<dbReference type="Gene3D" id="3.10.310.50">
    <property type="match status" value="1"/>
</dbReference>
<evidence type="ECO:0000313" key="5">
    <source>
        <dbReference type="Proteomes" id="UP000244898"/>
    </source>
</evidence>
<proteinExistence type="predicted"/>
<dbReference type="AlphaFoldDB" id="A0A2R8C8A0"/>
<evidence type="ECO:0000313" key="4">
    <source>
        <dbReference type="EMBL" id="SPJ28586.1"/>
    </source>
</evidence>
<evidence type="ECO:0000256" key="2">
    <source>
        <dbReference type="SAM" id="Phobius"/>
    </source>
</evidence>
<gene>
    <name evidence="4" type="ORF">TRM7615_02088</name>
</gene>
<dbReference type="Proteomes" id="UP000244898">
    <property type="component" value="Unassembled WGS sequence"/>
</dbReference>
<dbReference type="InterPro" id="IPR007621">
    <property type="entry name" value="TPM_dom"/>
</dbReference>
<keyword evidence="2" id="KW-1133">Transmembrane helix</keyword>
<feature type="region of interest" description="Disordered" evidence="1">
    <location>
        <begin position="364"/>
        <end position="394"/>
    </location>
</feature>
<feature type="transmembrane region" description="Helical" evidence="2">
    <location>
        <begin position="227"/>
        <end position="247"/>
    </location>
</feature>
<keyword evidence="2" id="KW-0812">Transmembrane</keyword>
<dbReference type="EMBL" id="ONZG01000004">
    <property type="protein sequence ID" value="SPJ28586.1"/>
    <property type="molecule type" value="Genomic_DNA"/>
</dbReference>
<sequence length="394" mass="43635">MTSRDFRVAMIIVAAVVFVGWAIGYGVGVLTKPATVVEPAPPTQPLKSEHRKRPTKIITATGAQLPGYSDVYVNDYVDLLTDEAEERIRAKFIELYDRTGVEMTLLTIQDMGFYGHSGDIRTFATATFNEWGVGNATRNDGVLILISRYDREMWIALGDGYDSSWDARMQRVVDNGFLPWFRADQYDAGLEKGTDETVREVSGVYPGQWDAGSFQQGISWLWRKIQAVGHGLLALVLVPIGGFVWWLRKYMRNRPRPCTHCGAMMERAGEQAEDAHLDGGQQLEEYLKSVDYDVWHCRSCGHMDINRYRSWFSGYGACPQCNYRTLSTTSTVLSAATKSSTGRKRVDYDCQHCGYHDSEVRTIPKLSDSSGSGGSSRSSFGGGSSSGGGAGGSW</sequence>
<keyword evidence="2" id="KW-0472">Membrane</keyword>
<organism evidence="4 5">
    <name type="scientific">Falsiruegeria mediterranea M17</name>
    <dbReference type="NCBI Taxonomy" id="1200281"/>
    <lineage>
        <taxon>Bacteria</taxon>
        <taxon>Pseudomonadati</taxon>
        <taxon>Pseudomonadota</taxon>
        <taxon>Alphaproteobacteria</taxon>
        <taxon>Rhodobacterales</taxon>
        <taxon>Roseobacteraceae</taxon>
        <taxon>Falsiruegeria</taxon>
    </lineage>
</organism>
<dbReference type="PANTHER" id="PTHR30373:SF2">
    <property type="entry name" value="UPF0603 PROTEIN YGCG"/>
    <property type="match status" value="1"/>
</dbReference>
<evidence type="ECO:0000256" key="1">
    <source>
        <dbReference type="SAM" id="MobiDB-lite"/>
    </source>
</evidence>
<dbReference type="RefSeq" id="WP_108787112.1">
    <property type="nucleotide sequence ID" value="NZ_ONZG01000004.1"/>
</dbReference>
<keyword evidence="5" id="KW-1185">Reference proteome</keyword>